<dbReference type="InterPro" id="IPR004360">
    <property type="entry name" value="Glyas_Fos-R_dOase_dom"/>
</dbReference>
<gene>
    <name evidence="2" type="ORF">B1202_11475</name>
</gene>
<feature type="domain" description="VOC" evidence="1">
    <location>
        <begin position="143"/>
        <end position="271"/>
    </location>
</feature>
<dbReference type="SUPFAM" id="SSF54593">
    <property type="entry name" value="Glyoxalase/Bleomycin resistance protein/Dihydroxybiphenyl dioxygenase"/>
    <property type="match status" value="2"/>
</dbReference>
<feature type="domain" description="VOC" evidence="1">
    <location>
        <begin position="8"/>
        <end position="122"/>
    </location>
</feature>
<dbReference type="AlphaFoldDB" id="A0A1T1GUP3"/>
<organism evidence="2 3">
    <name type="scientific">Acinetobacter amyesii</name>
    <dbReference type="NCBI Taxonomy" id="2942470"/>
    <lineage>
        <taxon>Bacteria</taxon>
        <taxon>Pseudomonadati</taxon>
        <taxon>Pseudomonadota</taxon>
        <taxon>Gammaproteobacteria</taxon>
        <taxon>Moraxellales</taxon>
        <taxon>Moraxellaceae</taxon>
        <taxon>Acinetobacter</taxon>
    </lineage>
</organism>
<keyword evidence="2" id="KW-0560">Oxidoreductase</keyword>
<dbReference type="PROSITE" id="PS51819">
    <property type="entry name" value="VOC"/>
    <property type="match status" value="2"/>
</dbReference>
<evidence type="ECO:0000259" key="1">
    <source>
        <dbReference type="PROSITE" id="PS51819"/>
    </source>
</evidence>
<dbReference type="InterPro" id="IPR037523">
    <property type="entry name" value="VOC_core"/>
</dbReference>
<evidence type="ECO:0000313" key="3">
    <source>
        <dbReference type="Proteomes" id="UP000191160"/>
    </source>
</evidence>
<protein>
    <submittedName>
        <fullName evidence="2">Extradiol ring-cleavage dioxygenase</fullName>
    </submittedName>
</protein>
<evidence type="ECO:0000313" key="2">
    <source>
        <dbReference type="EMBL" id="OOV81303.1"/>
    </source>
</evidence>
<dbReference type="RefSeq" id="WP_078190735.1">
    <property type="nucleotide sequence ID" value="NZ_JAMCOZ010000009.1"/>
</dbReference>
<dbReference type="Gene3D" id="3.10.180.10">
    <property type="entry name" value="2,3-Dihydroxybiphenyl 1,2-Dioxygenase, domain 1"/>
    <property type="match status" value="2"/>
</dbReference>
<accession>A0A1T1GUP3</accession>
<dbReference type="Pfam" id="PF22632">
    <property type="entry name" value="BphC_D1"/>
    <property type="match status" value="1"/>
</dbReference>
<comment type="caution">
    <text evidence="2">The sequence shown here is derived from an EMBL/GenBank/DDBJ whole genome shotgun (WGS) entry which is preliminary data.</text>
</comment>
<dbReference type="EMBL" id="MVKX01000007">
    <property type="protein sequence ID" value="OOV81303.1"/>
    <property type="molecule type" value="Genomic_DNA"/>
</dbReference>
<keyword evidence="2" id="KW-0223">Dioxygenase</keyword>
<dbReference type="InterPro" id="IPR029068">
    <property type="entry name" value="Glyas_Bleomycin-R_OHBP_Dase"/>
</dbReference>
<reference evidence="2 3" key="1">
    <citation type="submission" date="2017-02" db="EMBL/GenBank/DDBJ databases">
        <title>Acinetobacter sp. ANC 4945, whole genome shotgun sequencing project.</title>
        <authorList>
            <person name="Radolfova-Krizova L."/>
            <person name="Al Atrouni A."/>
            <person name="Nemec A."/>
        </authorList>
    </citation>
    <scope>NUCLEOTIDE SEQUENCE [LARGE SCALE GENOMIC DNA]</scope>
    <source>
        <strain evidence="2 3">ANC 4945</strain>
    </source>
</reference>
<dbReference type="GO" id="GO:0051213">
    <property type="term" value="F:dioxygenase activity"/>
    <property type="evidence" value="ECO:0007669"/>
    <property type="project" value="UniProtKB-KW"/>
</dbReference>
<name>A0A1T1GUP3_9GAMM</name>
<proteinExistence type="predicted"/>
<sequence length="326" mass="37505">MNIFGKVKIGYLIAESSKFDEWVDFAQKCLGLMLSERTEQALSFRIDDHQKRLIIQKGVQEDVTHLGVQLADESVLQEVLHRFDQRGIDYAQGTAEDAVLRGVKAFWTLRGPKDIQLELFIDALHTQDDLETKVSGFYTGDCGMGHVALTSRKPEKMIRFWQEFFDARLTDTIEQKINGVILDVSFLRLNERHHSVAVARTRGSVHLDPIRTRIQHVNFQVLDIEDITASYQRCKDYGFHVVWDVGLHTNDREVSFYVASPSDFEVELGWNPIKIDEALWIPVKHTSISVWGHKPRNPTPAHKLLHEFGQLNRGLKSLKRDEYSPI</sequence>
<dbReference type="Proteomes" id="UP000191160">
    <property type="component" value="Unassembled WGS sequence"/>
</dbReference>
<dbReference type="Pfam" id="PF00903">
    <property type="entry name" value="Glyoxalase"/>
    <property type="match status" value="1"/>
</dbReference>
<keyword evidence="3" id="KW-1185">Reference proteome</keyword>